<keyword evidence="3" id="KW-1185">Reference proteome</keyword>
<sequence length="226" mass="24728">MKAFVSIFVLVLLSHLAYAQQPSEDRQWRFGILAGSPVAGRIYEGGNTEWASGVIAGLDFSYDFEKVKSRASIHFQPAFVTFKKTEVTGEKNSQYYVESRWKWEAVHLPLFFRYTLPMGVVRPFVELGVNFRVRTAFTLCGSGSMCGIAGCTPVSSGGSIQNVTDKDKLGVLASAGVEVDAGKFTVPLTIRLVDSIIKKKYDDLAPGTPQLSAKTKLIQVTAGITF</sequence>
<keyword evidence="1" id="KW-0732">Signal</keyword>
<name>A0A2P8GBA5_9BACT</name>
<dbReference type="AlphaFoldDB" id="A0A2P8GBA5"/>
<protein>
    <submittedName>
        <fullName evidence="2">Outer membrane protein with beta-barrel domain</fullName>
    </submittedName>
</protein>
<feature type="chain" id="PRO_5015189579" evidence="1">
    <location>
        <begin position="20"/>
        <end position="226"/>
    </location>
</feature>
<accession>A0A2P8GBA5</accession>
<dbReference type="EMBL" id="PYAS01000003">
    <property type="protein sequence ID" value="PSL31251.1"/>
    <property type="molecule type" value="Genomic_DNA"/>
</dbReference>
<dbReference type="OrthoDB" id="952442at2"/>
<reference evidence="2 3" key="1">
    <citation type="submission" date="2018-03" db="EMBL/GenBank/DDBJ databases">
        <title>Genomic Encyclopedia of Archaeal and Bacterial Type Strains, Phase II (KMG-II): from individual species to whole genera.</title>
        <authorList>
            <person name="Goeker M."/>
        </authorList>
    </citation>
    <scope>NUCLEOTIDE SEQUENCE [LARGE SCALE GENOMIC DNA]</scope>
    <source>
        <strain evidence="2 3">DSM 29057</strain>
    </source>
</reference>
<dbReference type="RefSeq" id="WP_106594611.1">
    <property type="nucleotide sequence ID" value="NZ_PYAS01000003.1"/>
</dbReference>
<organism evidence="2 3">
    <name type="scientific">Dyadobacter jiangsuensis</name>
    <dbReference type="NCBI Taxonomy" id="1591085"/>
    <lineage>
        <taxon>Bacteria</taxon>
        <taxon>Pseudomonadati</taxon>
        <taxon>Bacteroidota</taxon>
        <taxon>Cytophagia</taxon>
        <taxon>Cytophagales</taxon>
        <taxon>Spirosomataceae</taxon>
        <taxon>Dyadobacter</taxon>
    </lineage>
</organism>
<dbReference type="Proteomes" id="UP000241964">
    <property type="component" value="Unassembled WGS sequence"/>
</dbReference>
<feature type="signal peptide" evidence="1">
    <location>
        <begin position="1"/>
        <end position="19"/>
    </location>
</feature>
<evidence type="ECO:0000313" key="3">
    <source>
        <dbReference type="Proteomes" id="UP000241964"/>
    </source>
</evidence>
<evidence type="ECO:0000313" key="2">
    <source>
        <dbReference type="EMBL" id="PSL31251.1"/>
    </source>
</evidence>
<evidence type="ECO:0000256" key="1">
    <source>
        <dbReference type="SAM" id="SignalP"/>
    </source>
</evidence>
<proteinExistence type="predicted"/>
<gene>
    <name evidence="2" type="ORF">CLV60_103117</name>
</gene>
<comment type="caution">
    <text evidence="2">The sequence shown here is derived from an EMBL/GenBank/DDBJ whole genome shotgun (WGS) entry which is preliminary data.</text>
</comment>